<reference evidence="3" key="1">
    <citation type="submission" date="2017-05" db="EMBL/GenBank/DDBJ databases">
        <authorList>
            <person name="Rodrigo-Torres L."/>
            <person name="Arahal R. D."/>
            <person name="Lucena T."/>
        </authorList>
    </citation>
    <scope>NUCLEOTIDE SEQUENCE [LARGE SCALE GENOMIC DNA]</scope>
    <source>
        <strain evidence="3">CECT 8649</strain>
    </source>
</reference>
<keyword evidence="3" id="KW-1185">Reference proteome</keyword>
<dbReference type="Pfam" id="PF13276">
    <property type="entry name" value="HTH_21"/>
    <property type="match status" value="1"/>
</dbReference>
<evidence type="ECO:0000313" key="2">
    <source>
        <dbReference type="EMBL" id="SMX29201.1"/>
    </source>
</evidence>
<name>A0A238JEU1_9RHOB</name>
<dbReference type="AlphaFoldDB" id="A0A238JEU1"/>
<accession>A0A238JEU1</accession>
<evidence type="ECO:0000313" key="3">
    <source>
        <dbReference type="Proteomes" id="UP000225972"/>
    </source>
</evidence>
<evidence type="ECO:0000259" key="1">
    <source>
        <dbReference type="Pfam" id="PF13276"/>
    </source>
</evidence>
<organism evidence="2 3">
    <name type="scientific">Pelagimonas phthalicica</name>
    <dbReference type="NCBI Taxonomy" id="1037362"/>
    <lineage>
        <taxon>Bacteria</taxon>
        <taxon>Pseudomonadati</taxon>
        <taxon>Pseudomonadota</taxon>
        <taxon>Alphaproteobacteria</taxon>
        <taxon>Rhodobacterales</taxon>
        <taxon>Roseobacteraceae</taxon>
        <taxon>Pelagimonas</taxon>
    </lineage>
</organism>
<dbReference type="EMBL" id="FXXP01000002">
    <property type="protein sequence ID" value="SMX29201.1"/>
    <property type="molecule type" value="Genomic_DNA"/>
</dbReference>
<dbReference type="Proteomes" id="UP000225972">
    <property type="component" value="Unassembled WGS sequence"/>
</dbReference>
<protein>
    <recommendedName>
        <fullName evidence="1">HTH-like domain-containing protein</fullName>
    </recommendedName>
</protein>
<dbReference type="OrthoDB" id="9803878at2"/>
<gene>
    <name evidence="2" type="ORF">TRP8649_03334</name>
</gene>
<sequence length="68" mass="7962">MEVLAHIKEQSRLNLSSYGPQRMTEELKELGMPIGYRRVGRLMRENNIRVERSKKYKVTTTARQAIAK</sequence>
<proteinExistence type="predicted"/>
<feature type="domain" description="HTH-like" evidence="1">
    <location>
        <begin position="3"/>
        <end position="56"/>
    </location>
</feature>
<dbReference type="InterPro" id="IPR025948">
    <property type="entry name" value="HTH-like_dom"/>
</dbReference>